<evidence type="ECO:0000313" key="1">
    <source>
        <dbReference type="EMBL" id="KKN55704.1"/>
    </source>
</evidence>
<dbReference type="AlphaFoldDB" id="A0A0F9RLT3"/>
<name>A0A0F9RLT3_9ZZZZ</name>
<comment type="caution">
    <text evidence="1">The sequence shown here is derived from an EMBL/GenBank/DDBJ whole genome shotgun (WGS) entry which is preliminary data.</text>
</comment>
<dbReference type="EMBL" id="LAZR01000875">
    <property type="protein sequence ID" value="KKN55704.1"/>
    <property type="molecule type" value="Genomic_DNA"/>
</dbReference>
<gene>
    <name evidence="1" type="ORF">LCGC14_0580060</name>
</gene>
<protein>
    <submittedName>
        <fullName evidence="1">Uncharacterized protein</fullName>
    </submittedName>
</protein>
<reference evidence="1" key="1">
    <citation type="journal article" date="2015" name="Nature">
        <title>Complex archaea that bridge the gap between prokaryotes and eukaryotes.</title>
        <authorList>
            <person name="Spang A."/>
            <person name="Saw J.H."/>
            <person name="Jorgensen S.L."/>
            <person name="Zaremba-Niedzwiedzka K."/>
            <person name="Martijn J."/>
            <person name="Lind A.E."/>
            <person name="van Eijk R."/>
            <person name="Schleper C."/>
            <person name="Guy L."/>
            <person name="Ettema T.J."/>
        </authorList>
    </citation>
    <scope>NUCLEOTIDE SEQUENCE</scope>
</reference>
<accession>A0A0F9RLT3</accession>
<organism evidence="1">
    <name type="scientific">marine sediment metagenome</name>
    <dbReference type="NCBI Taxonomy" id="412755"/>
    <lineage>
        <taxon>unclassified sequences</taxon>
        <taxon>metagenomes</taxon>
        <taxon>ecological metagenomes</taxon>
    </lineage>
</organism>
<sequence>MTRKEFREYLNKEYRVDKLGKGSKNQYKPRTRKHGDYLWFQDRIMFEVSYQEYLVEHSLTEEK</sequence>
<proteinExistence type="predicted"/>